<sequence>MANPVEYIVFEPDQVLTNDHLNETFNYLDQQNRWTRNKLIGIGIVCGLEITLRPGIIGVTKGCGVTSQGYLITQNSTQYTYYLPYNAIDVPADLPFVYDKGALPFYKPFCTGKEVWMLLSDEQFKTLESADKLKAKTLSTPGIKLSDYVVVLFLEARETDLKNCDTQDCNNKGEKMEFQVRPLLVKKTDLPGNAIVPATRGDVVLPKLQTNLVYQIPLKRFNVPYTDLNTTDNIIDAFLKLADDATLTLVSNAYNDTYTKYSTILKVSSNPFANLLNDLKKYRDLLLKQNPIFIEYFYDFIDDLIKAYYEFSSKISGVISTCCPDENLFPLHLVLGDASLASNAYVKDSDRNYFIYSPLFAKMGTESAEVILLFNRMMILIKNFMAQNKDILSQSTIKITPSQYEFPWLSERAIPYYYKINTVGAELYKAWSYYKTSRGNAVFNLSYNAGLYNSNTLVTQPLLYDIESYNFFRVEGHIGQNYQTVLTNILNQRLNFNLPFDVVAVSAEQLSGDATLPDCNIRDLETEYNLIVSEAMCKIHTTFCFVTKLPYTPAKTPPAPGVLTNVTNVTNVEAVKFSDFKLRAALTPELAIVANTAYKKGDFLRTYCPAVPNTIGSGYLSSLSNTGVFTNPVNIDQADPLTAIYYYFFQFVNTVEELMFALNTNNISNIDMDDFGVKYQNYLRDTTLATNALILLTVKNTAPKDTTTVSFIEDYQIDLLVEAFGVLTSICIDERFQVLKKEYTDRLTQYKQQLAFLNYYKNHPGLEHKAGVPKGGTLVLVYKNVPPTRTVPGRTFTDAAGAVFTNAANTPIARAADTKITGEQPATRAAASAVNTRAAIALDENTLNRFKKILTDSKEVTAAERQSLLDVLAGQATVTSKYPVINGAVIADFYIPYLCCSDCPPVAYIMPEKETPPPVQEKPVIKMQATFCDNDANPTKIGVSVPGGTFNAVAGIDAVNQTFTPATAGKGKFSIIYTVNGVSSDPFEVTVLPTPGSEFSFVSTINADLLIQATFTPTVQDATFTYKWQFDDAWKVDDIAKEGIAKIEFRFNRDGGEKEYKVALQVSNGNCNDPNGVVKILHASANGLFEPNVDPTKSTGKIENLISRKKKE</sequence>
<dbReference type="RefSeq" id="WP_321560523.1">
    <property type="nucleotide sequence ID" value="NZ_CP139558.1"/>
</dbReference>
<reference evidence="1 2" key="1">
    <citation type="submission" date="2023-11" db="EMBL/GenBank/DDBJ databases">
        <title>Analysis of the Genomes of Mucilaginibacter gossypii cycad 4 and M. sabulilitoris SNA2: microbes with the potential for plant growth promotion.</title>
        <authorList>
            <person name="Hirsch A.M."/>
            <person name="Humm E."/>
            <person name="Rubbi M."/>
            <person name="Del Vecchio G."/>
            <person name="Ha S.M."/>
            <person name="Pellegrini M."/>
            <person name="Gunsalus R.P."/>
        </authorList>
    </citation>
    <scope>NUCLEOTIDE SEQUENCE [LARGE SCALE GENOMIC DNA]</scope>
    <source>
        <strain evidence="1 2">SNA2</strain>
    </source>
</reference>
<evidence type="ECO:0000313" key="1">
    <source>
        <dbReference type="EMBL" id="WPU91357.1"/>
    </source>
</evidence>
<accession>A0ABZ0TG12</accession>
<evidence type="ECO:0000313" key="2">
    <source>
        <dbReference type="Proteomes" id="UP001324380"/>
    </source>
</evidence>
<name>A0ABZ0TG12_9SPHI</name>
<dbReference type="EMBL" id="CP139558">
    <property type="protein sequence ID" value="WPU91357.1"/>
    <property type="molecule type" value="Genomic_DNA"/>
</dbReference>
<proteinExistence type="predicted"/>
<dbReference type="Proteomes" id="UP001324380">
    <property type="component" value="Chromosome"/>
</dbReference>
<organism evidence="1 2">
    <name type="scientific">Mucilaginibacter sabulilitoris</name>
    <dbReference type="NCBI Taxonomy" id="1173583"/>
    <lineage>
        <taxon>Bacteria</taxon>
        <taxon>Pseudomonadati</taxon>
        <taxon>Bacteroidota</taxon>
        <taxon>Sphingobacteriia</taxon>
        <taxon>Sphingobacteriales</taxon>
        <taxon>Sphingobacteriaceae</taxon>
        <taxon>Mucilaginibacter</taxon>
    </lineage>
</organism>
<evidence type="ECO:0008006" key="3">
    <source>
        <dbReference type="Google" id="ProtNLM"/>
    </source>
</evidence>
<gene>
    <name evidence="1" type="ORF">SNE25_18730</name>
</gene>
<protein>
    <recommendedName>
        <fullName evidence="3">PKD/Chitinase domain-containing protein</fullName>
    </recommendedName>
</protein>
<keyword evidence="2" id="KW-1185">Reference proteome</keyword>